<dbReference type="EMBL" id="CP104213">
    <property type="protein sequence ID" value="UWX64022.1"/>
    <property type="molecule type" value="Genomic_DNA"/>
</dbReference>
<dbReference type="InterPro" id="IPR007353">
    <property type="entry name" value="DUF421"/>
</dbReference>
<protein>
    <submittedName>
        <fullName evidence="3">DUF421 domain-containing protein</fullName>
    </submittedName>
</protein>
<evidence type="ECO:0000313" key="3">
    <source>
        <dbReference type="EMBL" id="UWX64022.1"/>
    </source>
</evidence>
<dbReference type="Proteomes" id="UP001060261">
    <property type="component" value="Chromosome"/>
</dbReference>
<feature type="compositionally biased region" description="Basic and acidic residues" evidence="1">
    <location>
        <begin position="53"/>
        <end position="64"/>
    </location>
</feature>
<dbReference type="Gene3D" id="3.30.240.20">
    <property type="entry name" value="bsu07140 like domains"/>
    <property type="match status" value="1"/>
</dbReference>
<dbReference type="RefSeq" id="WP_260560298.1">
    <property type="nucleotide sequence ID" value="NZ_BAABEC010000020.1"/>
</dbReference>
<dbReference type="Pfam" id="PF04239">
    <property type="entry name" value="DUF421"/>
    <property type="match status" value="1"/>
</dbReference>
<name>A0ABY5YG40_9DEIO</name>
<keyword evidence="4" id="KW-1185">Reference proteome</keyword>
<feature type="region of interest" description="Disordered" evidence="1">
    <location>
        <begin position="39"/>
        <end position="64"/>
    </location>
</feature>
<gene>
    <name evidence="3" type="ORF">N0D28_15110</name>
</gene>
<organism evidence="3 4">
    <name type="scientific">Deinococcus rubellus</name>
    <dbReference type="NCBI Taxonomy" id="1889240"/>
    <lineage>
        <taxon>Bacteria</taxon>
        <taxon>Thermotogati</taxon>
        <taxon>Deinococcota</taxon>
        <taxon>Deinococci</taxon>
        <taxon>Deinococcales</taxon>
        <taxon>Deinococcaceae</taxon>
        <taxon>Deinococcus</taxon>
    </lineage>
</organism>
<evidence type="ECO:0000256" key="1">
    <source>
        <dbReference type="SAM" id="MobiDB-lite"/>
    </source>
</evidence>
<evidence type="ECO:0000313" key="4">
    <source>
        <dbReference type="Proteomes" id="UP001060261"/>
    </source>
</evidence>
<proteinExistence type="predicted"/>
<dbReference type="InterPro" id="IPR023090">
    <property type="entry name" value="UPF0702_alpha/beta_dom_sf"/>
</dbReference>
<accession>A0ABY5YG40</accession>
<feature type="domain" description="YetF C-terminal" evidence="2">
    <location>
        <begin position="1"/>
        <end position="44"/>
    </location>
</feature>
<sequence>MHRTHMSMQSLKPQLRHQGVTDVGKVQFAILKSGGTISVVSDNSGARGSTLPRRMDEPDLKSAT</sequence>
<evidence type="ECO:0000259" key="2">
    <source>
        <dbReference type="Pfam" id="PF04239"/>
    </source>
</evidence>
<reference evidence="3" key="1">
    <citation type="submission" date="2022-09" db="EMBL/GenBank/DDBJ databases">
        <title>genome sequence of Deinococcus rubellus.</title>
        <authorList>
            <person name="Srinivasan S."/>
        </authorList>
    </citation>
    <scope>NUCLEOTIDE SEQUENCE</scope>
    <source>
        <strain evidence="3">Ant6</strain>
    </source>
</reference>